<evidence type="ECO:0000313" key="2">
    <source>
        <dbReference type="Proteomes" id="UP000234626"/>
    </source>
</evidence>
<dbReference type="Proteomes" id="UP000234626">
    <property type="component" value="Unassembled WGS sequence"/>
</dbReference>
<name>A0A2N5EQZ2_9GAMM</name>
<gene>
    <name evidence="1" type="ORF">CYR34_04595</name>
</gene>
<reference evidence="1 2" key="1">
    <citation type="submission" date="2017-12" db="EMBL/GenBank/DDBJ databases">
        <title>Characterization of six clinical isolates of Enterochimera gen. nov., a novel genus of the Yersiniaciae family and the three species Enterochimera arupensis sp. nov., Enterochimera coloradensis sp. nov, and Enterochimera californica sp. nov.</title>
        <authorList>
            <person name="Rossi A."/>
            <person name="Fisher M."/>
        </authorList>
    </citation>
    <scope>NUCLEOTIDE SEQUENCE [LARGE SCALE GENOMIC DNA]</scope>
    <source>
        <strain evidence="1 2">2016Iso1</strain>
    </source>
</reference>
<protein>
    <submittedName>
        <fullName evidence="1">Uncharacterized protein</fullName>
    </submittedName>
</protein>
<dbReference type="EMBL" id="PJZK01000003">
    <property type="protein sequence ID" value="PLR52126.1"/>
    <property type="molecule type" value="Genomic_DNA"/>
</dbReference>
<evidence type="ECO:0000313" key="1">
    <source>
        <dbReference type="EMBL" id="PLR52126.1"/>
    </source>
</evidence>
<proteinExistence type="predicted"/>
<keyword evidence="2" id="KW-1185">Reference proteome</keyword>
<comment type="caution">
    <text evidence="1">The sequence shown here is derived from an EMBL/GenBank/DDBJ whole genome shotgun (WGS) entry which is preliminary data.</text>
</comment>
<sequence length="175" mass="20646">MLGLRMKVFMYAHRIINNRLVLFEGGSYLDIAFCWNRNPRQERQFRLIFCSPSLDPVAAESMHHMLGTDLYTQSVRVVSFYDHKQEKQNPHNLFKRPEDAPALSLRELHYLYSTLIDIMFTIAKNERIHLLYFVAENEQLNAIYTRYLRKFSERHNLISFIKGASYAIWTPGSPA</sequence>
<dbReference type="AlphaFoldDB" id="A0A2N5EQZ2"/>
<organism evidence="1 2">
    <name type="scientific">Chimaeribacter arupi</name>
    <dbReference type="NCBI Taxonomy" id="2060066"/>
    <lineage>
        <taxon>Bacteria</taxon>
        <taxon>Pseudomonadati</taxon>
        <taxon>Pseudomonadota</taxon>
        <taxon>Gammaproteobacteria</taxon>
        <taxon>Enterobacterales</taxon>
        <taxon>Yersiniaceae</taxon>
        <taxon>Chimaeribacter</taxon>
    </lineage>
</organism>
<accession>A0A2N5EQZ2</accession>